<organism evidence="11 12">
    <name type="scientific">Neocallimastix californiae</name>
    <dbReference type="NCBI Taxonomy" id="1754190"/>
    <lineage>
        <taxon>Eukaryota</taxon>
        <taxon>Fungi</taxon>
        <taxon>Fungi incertae sedis</taxon>
        <taxon>Chytridiomycota</taxon>
        <taxon>Chytridiomycota incertae sedis</taxon>
        <taxon>Neocallimastigomycetes</taxon>
        <taxon>Neocallimastigales</taxon>
        <taxon>Neocallimastigaceae</taxon>
        <taxon>Neocallimastix</taxon>
    </lineage>
</organism>
<evidence type="ECO:0000259" key="9">
    <source>
        <dbReference type="Pfam" id="PF01431"/>
    </source>
</evidence>
<dbReference type="Pfam" id="PF01431">
    <property type="entry name" value="Peptidase_M13"/>
    <property type="match status" value="1"/>
</dbReference>
<feature type="domain" description="Peptidase M13 C-terminal" evidence="9">
    <location>
        <begin position="536"/>
        <end position="749"/>
    </location>
</feature>
<evidence type="ECO:0000256" key="6">
    <source>
        <dbReference type="ARBA" id="ARBA00022833"/>
    </source>
</evidence>
<evidence type="ECO:0000313" key="11">
    <source>
        <dbReference type="EMBL" id="ORY13222.1"/>
    </source>
</evidence>
<feature type="signal peptide" evidence="8">
    <location>
        <begin position="1"/>
        <end position="21"/>
    </location>
</feature>
<dbReference type="SUPFAM" id="SSF55486">
    <property type="entry name" value="Metalloproteases ('zincins'), catalytic domain"/>
    <property type="match status" value="1"/>
</dbReference>
<evidence type="ECO:0000259" key="10">
    <source>
        <dbReference type="Pfam" id="PF05649"/>
    </source>
</evidence>
<dbReference type="PRINTS" id="PR00786">
    <property type="entry name" value="NEPRILYSIN"/>
</dbReference>
<accession>A0A1Y1ZSJ1</accession>
<dbReference type="InterPro" id="IPR024079">
    <property type="entry name" value="MetalloPept_cat_dom_sf"/>
</dbReference>
<evidence type="ECO:0000313" key="12">
    <source>
        <dbReference type="Proteomes" id="UP000193920"/>
    </source>
</evidence>
<dbReference type="Gene3D" id="3.40.390.10">
    <property type="entry name" value="Collagenase (Catalytic Domain)"/>
    <property type="match status" value="1"/>
</dbReference>
<dbReference type="InterPro" id="IPR008753">
    <property type="entry name" value="Peptidase_M13_N"/>
</dbReference>
<protein>
    <submittedName>
        <fullName evidence="11">Zincin</fullName>
    </submittedName>
</protein>
<evidence type="ECO:0000256" key="4">
    <source>
        <dbReference type="ARBA" id="ARBA00022723"/>
    </source>
</evidence>
<keyword evidence="4" id="KW-0479">Metal-binding</keyword>
<dbReference type="GO" id="GO:0046872">
    <property type="term" value="F:metal ion binding"/>
    <property type="evidence" value="ECO:0007669"/>
    <property type="project" value="UniProtKB-KW"/>
</dbReference>
<evidence type="ECO:0000256" key="3">
    <source>
        <dbReference type="ARBA" id="ARBA00022670"/>
    </source>
</evidence>
<evidence type="ECO:0000256" key="8">
    <source>
        <dbReference type="SAM" id="SignalP"/>
    </source>
</evidence>
<keyword evidence="3" id="KW-0645">Protease</keyword>
<dbReference type="PANTHER" id="PTHR11733:SF167">
    <property type="entry name" value="FI17812P1-RELATED"/>
    <property type="match status" value="1"/>
</dbReference>
<feature type="domain" description="Peptidase M13 N-terminal" evidence="10">
    <location>
        <begin position="66"/>
        <end position="477"/>
    </location>
</feature>
<feature type="chain" id="PRO_5013050569" evidence="8">
    <location>
        <begin position="22"/>
        <end position="750"/>
    </location>
</feature>
<dbReference type="EMBL" id="MCOG01000363">
    <property type="protein sequence ID" value="ORY13222.1"/>
    <property type="molecule type" value="Genomic_DNA"/>
</dbReference>
<dbReference type="InterPro" id="IPR018497">
    <property type="entry name" value="Peptidase_M13_C"/>
</dbReference>
<gene>
    <name evidence="11" type="ORF">LY90DRAFT_392244</name>
</gene>
<dbReference type="Proteomes" id="UP000193920">
    <property type="component" value="Unassembled WGS sequence"/>
</dbReference>
<dbReference type="Pfam" id="PF05649">
    <property type="entry name" value="Peptidase_M13_N"/>
    <property type="match status" value="1"/>
</dbReference>
<dbReference type="Gene3D" id="1.10.1380.10">
    <property type="entry name" value="Neutral endopeptidase , domain2"/>
    <property type="match status" value="1"/>
</dbReference>
<sequence>MNYKNIHVILSFISLSLMVSSSSVFDDLFFGKSMKNEEDNDNVCSTPECVATSERILKYMNEEVDPCDDFYEFACGNYLKTTIIPDDLPSISSFVSIYYDNVNITRSILEREYKGINNSTSEQQNLDEKTFNQLKSLYNSCMDEQNIKSKGKKPLVDLLNQLEIYKNKDTYKDVNGLTTLVSKLGLYKAPILFDIDTLTDLWNSTDKEILLKQTKLGLPSKEYYEKEEAVTKYKEIIKGMLSNILNDENQDSGNFFTKLFGGSDTRDFDKLANSIVELEKKLVNVAIPPEQMYDISLVQNFNIQSLSEKFPYINWSLYFETIFGLVNMKNTVNENSQILVYGPSYFESLNNILKETDVETLATYAEWIVINAYGNYISDEFKEPLKIMDKLLNGVESEPARYEYCVNIVDNSMGMALGRFFIDEVFNDNSRKMAEDLLVNIREVLKERIPKMSWIDKQTSKLAIEKVDAINQKIGYPDFIMDPIKLDEKYKGLEIVNNDFFTNMINSSKHEVSKLLMEINKPTDKSTWEMTPFTVNAYYQPMNGEICFPAGILKDPFFSSTNPSYINYGAIGSIMGHEITHAFDNEGKNFDKNGKLSNWWTNSTTEEFNKLTQCYIEQYGNYTIDGANGIKLNINGKLTLGENLADNGGLARSYDAYKLSLSKKKSENNNNQLLPNLTKYSKDQLFFISFGQSWCGKFRPEFLNNQVHTDPHSPSKVRVNGSLSNSKEFAKAFKCKSNSPMNPEKKCSIY</sequence>
<name>A0A1Y1ZSJ1_9FUNG</name>
<dbReference type="GO" id="GO:0005886">
    <property type="term" value="C:plasma membrane"/>
    <property type="evidence" value="ECO:0007669"/>
    <property type="project" value="TreeGrafter"/>
</dbReference>
<dbReference type="PROSITE" id="PS51885">
    <property type="entry name" value="NEPRILYSIN"/>
    <property type="match status" value="1"/>
</dbReference>
<keyword evidence="7" id="KW-0482">Metalloprotease</keyword>
<evidence type="ECO:0000256" key="5">
    <source>
        <dbReference type="ARBA" id="ARBA00022801"/>
    </source>
</evidence>
<keyword evidence="12" id="KW-1185">Reference proteome</keyword>
<dbReference type="CDD" id="cd08662">
    <property type="entry name" value="M13"/>
    <property type="match status" value="1"/>
</dbReference>
<keyword evidence="6" id="KW-0862">Zinc</keyword>
<reference evidence="11 12" key="1">
    <citation type="submission" date="2016-08" db="EMBL/GenBank/DDBJ databases">
        <title>A Parts List for Fungal Cellulosomes Revealed by Comparative Genomics.</title>
        <authorList>
            <consortium name="DOE Joint Genome Institute"/>
            <person name="Haitjema C.H."/>
            <person name="Gilmore S.P."/>
            <person name="Henske J.K."/>
            <person name="Solomon K.V."/>
            <person name="De Groot R."/>
            <person name="Kuo A."/>
            <person name="Mondo S.J."/>
            <person name="Salamov A.A."/>
            <person name="Labutti K."/>
            <person name="Zhao Z."/>
            <person name="Chiniquy J."/>
            <person name="Barry K."/>
            <person name="Brewer H.M."/>
            <person name="Purvine S.O."/>
            <person name="Wright A.T."/>
            <person name="Boxma B."/>
            <person name="Van Alen T."/>
            <person name="Hackstein J.H."/>
            <person name="Baker S.E."/>
            <person name="Grigoriev I.V."/>
            <person name="O'Malley M.A."/>
        </authorList>
    </citation>
    <scope>NUCLEOTIDE SEQUENCE [LARGE SCALE GENOMIC DNA]</scope>
    <source>
        <strain evidence="11 12">G1</strain>
    </source>
</reference>
<dbReference type="GO" id="GO:0004222">
    <property type="term" value="F:metalloendopeptidase activity"/>
    <property type="evidence" value="ECO:0007669"/>
    <property type="project" value="InterPro"/>
</dbReference>
<proteinExistence type="inferred from homology"/>
<evidence type="ECO:0000256" key="1">
    <source>
        <dbReference type="ARBA" id="ARBA00001947"/>
    </source>
</evidence>
<evidence type="ECO:0000256" key="2">
    <source>
        <dbReference type="ARBA" id="ARBA00007357"/>
    </source>
</evidence>
<evidence type="ECO:0000256" key="7">
    <source>
        <dbReference type="ARBA" id="ARBA00023049"/>
    </source>
</evidence>
<comment type="similarity">
    <text evidence="2">Belongs to the peptidase M13 family.</text>
</comment>
<dbReference type="AlphaFoldDB" id="A0A1Y1ZSJ1"/>
<keyword evidence="8" id="KW-0732">Signal</keyword>
<dbReference type="STRING" id="1754190.A0A1Y1ZSJ1"/>
<comment type="cofactor">
    <cofactor evidence="1">
        <name>Zn(2+)</name>
        <dbReference type="ChEBI" id="CHEBI:29105"/>
    </cofactor>
</comment>
<dbReference type="OrthoDB" id="6475849at2759"/>
<keyword evidence="5" id="KW-0378">Hydrolase</keyword>
<dbReference type="InterPro" id="IPR000718">
    <property type="entry name" value="Peptidase_M13"/>
</dbReference>
<comment type="caution">
    <text evidence="11">The sequence shown here is derived from an EMBL/GenBank/DDBJ whole genome shotgun (WGS) entry which is preliminary data.</text>
</comment>
<dbReference type="InterPro" id="IPR042089">
    <property type="entry name" value="Peptidase_M13_dom_2"/>
</dbReference>
<dbReference type="GO" id="GO:0016485">
    <property type="term" value="P:protein processing"/>
    <property type="evidence" value="ECO:0007669"/>
    <property type="project" value="TreeGrafter"/>
</dbReference>
<dbReference type="PANTHER" id="PTHR11733">
    <property type="entry name" value="ZINC METALLOPROTEASE FAMILY M13 NEPRILYSIN-RELATED"/>
    <property type="match status" value="1"/>
</dbReference>